<dbReference type="SUPFAM" id="SSF48256">
    <property type="entry name" value="Citrate synthase"/>
    <property type="match status" value="1"/>
</dbReference>
<dbReference type="Gene3D" id="2.20.28.60">
    <property type="match status" value="1"/>
</dbReference>
<evidence type="ECO:0000256" key="1">
    <source>
        <dbReference type="ARBA" id="ARBA00004751"/>
    </source>
</evidence>
<feature type="active site" evidence="8">
    <location>
        <position position="310"/>
    </location>
</feature>
<proteinExistence type="inferred from homology"/>
<evidence type="ECO:0000256" key="10">
    <source>
        <dbReference type="RuleBase" id="RU003406"/>
    </source>
</evidence>
<dbReference type="Pfam" id="PF00285">
    <property type="entry name" value="Citrate_synt"/>
    <property type="match status" value="1"/>
</dbReference>
<dbReference type="OrthoDB" id="9800864at2"/>
<keyword evidence="4 7" id="KW-0808">Transferase</keyword>
<evidence type="ECO:0000256" key="4">
    <source>
        <dbReference type="ARBA" id="ARBA00022679"/>
    </source>
</evidence>
<dbReference type="UniPathway" id="UPA00223">
    <property type="reaction ID" value="UER00717"/>
</dbReference>
<dbReference type="PRINTS" id="PR00143">
    <property type="entry name" value="CITRTSNTHASE"/>
</dbReference>
<keyword evidence="12" id="KW-1185">Reference proteome</keyword>
<dbReference type="PANTHER" id="PTHR42871">
    <property type="entry name" value="CITRATE SYNTHASE"/>
    <property type="match status" value="1"/>
</dbReference>
<evidence type="ECO:0000256" key="5">
    <source>
        <dbReference type="ARBA" id="ARBA00049288"/>
    </source>
</evidence>
<evidence type="ECO:0000313" key="12">
    <source>
        <dbReference type="Proteomes" id="UP000004836"/>
    </source>
</evidence>
<comment type="pathway">
    <text evidence="1 9">Carbohydrate metabolism; tricarboxylic acid cycle; isocitrate from oxaloacetate: step 1/2.</text>
</comment>
<dbReference type="PROSITE" id="PS00480">
    <property type="entry name" value="CITRATE_SYNTHASE"/>
    <property type="match status" value="1"/>
</dbReference>
<comment type="similarity">
    <text evidence="2 7 10">Belongs to the citrate synthase family.</text>
</comment>
<evidence type="ECO:0000256" key="3">
    <source>
        <dbReference type="ARBA" id="ARBA00022532"/>
    </source>
</evidence>
<dbReference type="GO" id="GO:0006099">
    <property type="term" value="P:tricarboxylic acid cycle"/>
    <property type="evidence" value="ECO:0007669"/>
    <property type="project" value="UniProtKB-UniRule"/>
</dbReference>
<dbReference type="PIRSF" id="PIRSF001369">
    <property type="entry name" value="Citrate_synth"/>
    <property type="match status" value="1"/>
</dbReference>
<gene>
    <name evidence="11" type="ORF">IMCC14465_00370</name>
</gene>
<comment type="caution">
    <text evidence="11">The sequence shown here is derived from an EMBL/GenBank/DDBJ whole genome shotgun (WGS) entry which is preliminary data.</text>
</comment>
<accession>J9DJC4</accession>
<evidence type="ECO:0000256" key="2">
    <source>
        <dbReference type="ARBA" id="ARBA00010566"/>
    </source>
</evidence>
<dbReference type="STRING" id="1220535.IMCC14465_00370"/>
<evidence type="ECO:0000256" key="6">
    <source>
        <dbReference type="NCBIfam" id="TIGR01798"/>
    </source>
</evidence>
<dbReference type="GO" id="GO:0005737">
    <property type="term" value="C:cytoplasm"/>
    <property type="evidence" value="ECO:0007669"/>
    <property type="project" value="InterPro"/>
</dbReference>
<dbReference type="EMBL" id="ALYF01000001">
    <property type="protein sequence ID" value="EJW22198.1"/>
    <property type="molecule type" value="Genomic_DNA"/>
</dbReference>
<evidence type="ECO:0000256" key="7">
    <source>
        <dbReference type="PIRNR" id="PIRNR001369"/>
    </source>
</evidence>
<feature type="active site" evidence="8">
    <location>
        <position position="368"/>
    </location>
</feature>
<dbReference type="PATRIC" id="fig|1220535.3.peg.36"/>
<comment type="catalytic activity">
    <reaction evidence="5 9">
        <text>oxaloacetate + acetyl-CoA + H2O = citrate + CoA + H(+)</text>
        <dbReference type="Rhea" id="RHEA:16845"/>
        <dbReference type="ChEBI" id="CHEBI:15377"/>
        <dbReference type="ChEBI" id="CHEBI:15378"/>
        <dbReference type="ChEBI" id="CHEBI:16452"/>
        <dbReference type="ChEBI" id="CHEBI:16947"/>
        <dbReference type="ChEBI" id="CHEBI:57287"/>
        <dbReference type="ChEBI" id="CHEBI:57288"/>
        <dbReference type="EC" id="2.3.3.16"/>
    </reaction>
</comment>
<dbReference type="NCBIfam" id="NF004126">
    <property type="entry name" value="PRK05614.1"/>
    <property type="match status" value="1"/>
</dbReference>
<dbReference type="InterPro" id="IPR036969">
    <property type="entry name" value="Citrate_synthase_sf"/>
</dbReference>
<dbReference type="InterPro" id="IPR019810">
    <property type="entry name" value="Citrate_synthase_AS"/>
</dbReference>
<dbReference type="InterPro" id="IPR016143">
    <property type="entry name" value="Citrate_synth-like_sm_a-sub"/>
</dbReference>
<evidence type="ECO:0000313" key="11">
    <source>
        <dbReference type="EMBL" id="EJW22198.1"/>
    </source>
</evidence>
<keyword evidence="3 9" id="KW-0816">Tricarboxylic acid cycle</keyword>
<organism evidence="11 12">
    <name type="scientific">alpha proteobacterium IMCC14465</name>
    <dbReference type="NCBI Taxonomy" id="1220535"/>
    <lineage>
        <taxon>Bacteria</taxon>
        <taxon>Pseudomonadati</taxon>
        <taxon>Pseudomonadota</taxon>
        <taxon>Alphaproteobacteria</taxon>
        <taxon>PS1 clade</taxon>
    </lineage>
</organism>
<name>J9DJC4_9PROT</name>
<dbReference type="PANTHER" id="PTHR42871:SF1">
    <property type="entry name" value="CITRATE SYNTHASE"/>
    <property type="match status" value="1"/>
</dbReference>
<dbReference type="InterPro" id="IPR016142">
    <property type="entry name" value="Citrate_synth-like_lrg_a-sub"/>
</dbReference>
<sequence>MSESKDAPAAKLESNGNDYNLDIHDGSIGPSVIDVSGLYGSSGQFTYDPGFTSTASCKSSITYIDGEEGTLLHRGYPIEQLAEKGNFIETCYLLMHGELPNSAELLEFEQAITMHTMVHEQLQKFYSGFRRDAHPMAIMVGVVGALSAFYHDSTDINDPEQRKIASRRLIAKIPTIAAMAYKYHIGQPFAYPQNNLSYAANFLHMCFSVPSEQREVNPILARAMDRIFILHADHEQNASTSTVRLAGSSGANPFACIAAGIACLWGPAHGGANEAALDMLAEIGSVDRIPEFVKRAKDKNDPFRLMGFGHRVYKNYDPRARVMHKTCHEVLGELGIKDDPLLDVAMELERIALSDDYFIEKKLYPNIDFYSGITLKAMGFPTTMFTVLFALARTVGWVSQWNEMIEDPSQRIGRPRQLYIGATQRDYVPVEKR</sequence>
<dbReference type="InterPro" id="IPR010953">
    <property type="entry name" value="Citrate_synthase_typ-I"/>
</dbReference>
<dbReference type="Gene3D" id="1.10.230.10">
    <property type="entry name" value="Cytochrome P450-Terp, domain 2"/>
    <property type="match status" value="1"/>
</dbReference>
<dbReference type="GO" id="GO:0036440">
    <property type="term" value="F:citrate synthase activity"/>
    <property type="evidence" value="ECO:0007669"/>
    <property type="project" value="UniProtKB-EC"/>
</dbReference>
<dbReference type="FunFam" id="1.10.230.10:FF:000002">
    <property type="entry name" value="Citrate synthase"/>
    <property type="match status" value="1"/>
</dbReference>
<dbReference type="AlphaFoldDB" id="J9DJC4"/>
<dbReference type="eggNOG" id="COG0372">
    <property type="taxonomic scope" value="Bacteria"/>
</dbReference>
<dbReference type="NCBIfam" id="TIGR01798">
    <property type="entry name" value="cit_synth_I"/>
    <property type="match status" value="1"/>
</dbReference>
<evidence type="ECO:0000256" key="8">
    <source>
        <dbReference type="PIRSR" id="PIRSR001369-1"/>
    </source>
</evidence>
<evidence type="ECO:0000256" key="9">
    <source>
        <dbReference type="RuleBase" id="RU003370"/>
    </source>
</evidence>
<dbReference type="Gene3D" id="1.10.580.10">
    <property type="entry name" value="Citrate Synthase, domain 1"/>
    <property type="match status" value="1"/>
</dbReference>
<reference evidence="11 12" key="1">
    <citation type="journal article" date="2012" name="J. Bacteriol.">
        <title>Genome Sequence of Strain IMCC14465, Isolated from the East Sea, Belonging to the PS1 Clade of Alphaproteobacteria.</title>
        <authorList>
            <person name="Yang S.J."/>
            <person name="Kang I."/>
            <person name="Cho J.C."/>
        </authorList>
    </citation>
    <scope>NUCLEOTIDE SEQUENCE [LARGE SCALE GENOMIC DNA]</scope>
    <source>
        <strain evidence="11 12">IMCC14465</strain>
    </source>
</reference>
<dbReference type="CDD" id="cd06114">
    <property type="entry name" value="EcCS_like"/>
    <property type="match status" value="1"/>
</dbReference>
<protein>
    <recommendedName>
        <fullName evidence="6 7">Citrate synthase</fullName>
    </recommendedName>
</protein>
<dbReference type="InterPro" id="IPR024176">
    <property type="entry name" value="Citrate_synthase_bac-typ"/>
</dbReference>
<dbReference type="InterPro" id="IPR002020">
    <property type="entry name" value="Citrate_synthase"/>
</dbReference>
<dbReference type="Proteomes" id="UP000004836">
    <property type="component" value="Unassembled WGS sequence"/>
</dbReference>